<evidence type="ECO:0000256" key="5">
    <source>
        <dbReference type="SAM" id="MobiDB-lite"/>
    </source>
</evidence>
<dbReference type="GO" id="GO:0005634">
    <property type="term" value="C:nucleus"/>
    <property type="evidence" value="ECO:0007669"/>
    <property type="project" value="UniProtKB-SubCell"/>
</dbReference>
<dbReference type="STRING" id="1149755.A0A2J6RGZ2"/>
<evidence type="ECO:0000259" key="6">
    <source>
        <dbReference type="PROSITE" id="PS50048"/>
    </source>
</evidence>
<dbReference type="SUPFAM" id="SSF57701">
    <property type="entry name" value="Zn2/Cys6 DNA-binding domain"/>
    <property type="match status" value="1"/>
</dbReference>
<dbReference type="Proteomes" id="UP000235786">
    <property type="component" value="Unassembled WGS sequence"/>
</dbReference>
<dbReference type="GO" id="GO:0008270">
    <property type="term" value="F:zinc ion binding"/>
    <property type="evidence" value="ECO:0007669"/>
    <property type="project" value="InterPro"/>
</dbReference>
<dbReference type="GO" id="GO:0003677">
    <property type="term" value="F:DNA binding"/>
    <property type="evidence" value="ECO:0007669"/>
    <property type="project" value="InterPro"/>
</dbReference>
<dbReference type="SMART" id="SM00906">
    <property type="entry name" value="Fungal_trans"/>
    <property type="match status" value="1"/>
</dbReference>
<sequence>MNTTLPSTLTSETYTKYDGDNSPLAASNQLPHKRNRTQLSCTNCRHAKLKCDRQKPHCTQCIKKGRGSSCNFLPAARKKQTVSMQNRLQHLESLVKGVITAQSPSTEPVNDKQQRRNGKAPSISHSVAVATGVQDHETDPTTVSSVSSGKVLLGSDESTYVGATHWAAILEDIDEMKTYLDDEEEDEHDEEENLKSYTSLIFNAQTPTTKVQLLAALPPRPTVDLLVSRYFNSNSPALPIIHRPAFQRNYRKFWTDPEEIPDIFLGLLYSIMIVATMADLGFSEDTPVNHTRAVEAIQTYRECCIQCLVLSNYTKPGPYTLETLFIYMEAEFLLSKDDQVQSFLLVGNVVRLALRMGLHRDSTKVGGVITPFQAEIRRRLWHHLLQLDLLSSFHIGLPGMLPAIDSDTLAPGNYHDEDFDEDSAVLPPPRPDSEITPMSYSICKSGLCIEAGKIVALANRISLPEYQEVMKLDWDLQTAYQKVPPAFVLDTTGPSITDSRATTIRRFSLAILFHKSRCMLHRKHLMRAKQHPEFAFSEQVSLDAAMDLLRCQSLVHEAVLPGGQLSRDRWFLNSLSMHDFLLAAMIVYLSLSNGSAVCPNGGLSPKDERERIEALEKSHVIWNQKWTVVAESKKAAMVLGMMLKKLQSGTGTNLLASGNHSSKNGAVEEGRLYGVSRLSLNDSTGRQHQIVDAVEPSISMTGSANSTTPSSGREAPFGLDLPSADIEPLGAMFDVPTDFDWEMFDTHLRPQESVDQTWPDLMDQSTMGNDDYYNF</sequence>
<feature type="compositionally biased region" description="Polar residues" evidence="5">
    <location>
        <begin position="1"/>
        <end position="14"/>
    </location>
</feature>
<organism evidence="7 8">
    <name type="scientific">Hyaloscypha variabilis (strain UAMH 11265 / GT02V1 / F)</name>
    <name type="common">Meliniomyces variabilis</name>
    <dbReference type="NCBI Taxonomy" id="1149755"/>
    <lineage>
        <taxon>Eukaryota</taxon>
        <taxon>Fungi</taxon>
        <taxon>Dikarya</taxon>
        <taxon>Ascomycota</taxon>
        <taxon>Pezizomycotina</taxon>
        <taxon>Leotiomycetes</taxon>
        <taxon>Helotiales</taxon>
        <taxon>Hyaloscyphaceae</taxon>
        <taxon>Hyaloscypha</taxon>
        <taxon>Hyaloscypha variabilis</taxon>
    </lineage>
</organism>
<comment type="subcellular location">
    <subcellularLocation>
        <location evidence="1">Nucleus</location>
    </subcellularLocation>
</comment>
<evidence type="ECO:0000313" key="7">
    <source>
        <dbReference type="EMBL" id="PMD37770.1"/>
    </source>
</evidence>
<feature type="region of interest" description="Disordered" evidence="5">
    <location>
        <begin position="1"/>
        <end position="31"/>
    </location>
</feature>
<feature type="region of interest" description="Disordered" evidence="5">
    <location>
        <begin position="100"/>
        <end position="123"/>
    </location>
</feature>
<reference evidence="7 8" key="1">
    <citation type="submission" date="2016-04" db="EMBL/GenBank/DDBJ databases">
        <title>A degradative enzymes factory behind the ericoid mycorrhizal symbiosis.</title>
        <authorList>
            <consortium name="DOE Joint Genome Institute"/>
            <person name="Martino E."/>
            <person name="Morin E."/>
            <person name="Grelet G."/>
            <person name="Kuo A."/>
            <person name="Kohler A."/>
            <person name="Daghino S."/>
            <person name="Barry K."/>
            <person name="Choi C."/>
            <person name="Cichocki N."/>
            <person name="Clum A."/>
            <person name="Copeland A."/>
            <person name="Hainaut M."/>
            <person name="Haridas S."/>
            <person name="Labutti K."/>
            <person name="Lindquist E."/>
            <person name="Lipzen A."/>
            <person name="Khouja H.-R."/>
            <person name="Murat C."/>
            <person name="Ohm R."/>
            <person name="Olson A."/>
            <person name="Spatafora J."/>
            <person name="Veneault-Fourrey C."/>
            <person name="Henrissat B."/>
            <person name="Grigoriev I."/>
            <person name="Martin F."/>
            <person name="Perotto S."/>
        </authorList>
    </citation>
    <scope>NUCLEOTIDE SEQUENCE [LARGE SCALE GENOMIC DNA]</scope>
    <source>
        <strain evidence="7 8">F</strain>
    </source>
</reference>
<dbReference type="CDD" id="cd00067">
    <property type="entry name" value="GAL4"/>
    <property type="match status" value="1"/>
</dbReference>
<keyword evidence="4" id="KW-0175">Coiled coil</keyword>
<evidence type="ECO:0000256" key="4">
    <source>
        <dbReference type="SAM" id="Coils"/>
    </source>
</evidence>
<evidence type="ECO:0000256" key="1">
    <source>
        <dbReference type="ARBA" id="ARBA00004123"/>
    </source>
</evidence>
<dbReference type="CDD" id="cd12148">
    <property type="entry name" value="fungal_TF_MHR"/>
    <property type="match status" value="1"/>
</dbReference>
<dbReference type="Pfam" id="PF00172">
    <property type="entry name" value="Zn_clus"/>
    <property type="match status" value="1"/>
</dbReference>
<evidence type="ECO:0000256" key="2">
    <source>
        <dbReference type="ARBA" id="ARBA00022723"/>
    </source>
</evidence>
<dbReference type="InterPro" id="IPR001138">
    <property type="entry name" value="Zn2Cys6_DnaBD"/>
</dbReference>
<dbReference type="PROSITE" id="PS50048">
    <property type="entry name" value="ZN2_CY6_FUNGAL_2"/>
    <property type="match status" value="1"/>
</dbReference>
<dbReference type="GO" id="GO:0006351">
    <property type="term" value="P:DNA-templated transcription"/>
    <property type="evidence" value="ECO:0007669"/>
    <property type="project" value="InterPro"/>
</dbReference>
<gene>
    <name evidence="7" type="ORF">L207DRAFT_586101</name>
</gene>
<dbReference type="InterPro" id="IPR036864">
    <property type="entry name" value="Zn2-C6_fun-type_DNA-bd_sf"/>
</dbReference>
<dbReference type="OrthoDB" id="5431381at2759"/>
<proteinExistence type="predicted"/>
<dbReference type="GO" id="GO:0000981">
    <property type="term" value="F:DNA-binding transcription factor activity, RNA polymerase II-specific"/>
    <property type="evidence" value="ECO:0007669"/>
    <property type="project" value="InterPro"/>
</dbReference>
<dbReference type="PANTHER" id="PTHR31001">
    <property type="entry name" value="UNCHARACTERIZED TRANSCRIPTIONAL REGULATORY PROTEIN"/>
    <property type="match status" value="1"/>
</dbReference>
<protein>
    <recommendedName>
        <fullName evidence="6">Zn(2)-C6 fungal-type domain-containing protein</fullName>
    </recommendedName>
</protein>
<dbReference type="InterPro" id="IPR050613">
    <property type="entry name" value="Sec_Metabolite_Reg"/>
</dbReference>
<keyword evidence="3" id="KW-0539">Nucleus</keyword>
<dbReference type="PROSITE" id="PS00463">
    <property type="entry name" value="ZN2_CY6_FUNGAL_1"/>
    <property type="match status" value="1"/>
</dbReference>
<name>A0A2J6RGZ2_HYAVF</name>
<dbReference type="Gene3D" id="4.10.240.10">
    <property type="entry name" value="Zn(2)-C6 fungal-type DNA-binding domain"/>
    <property type="match status" value="1"/>
</dbReference>
<dbReference type="InterPro" id="IPR007219">
    <property type="entry name" value="XnlR_reg_dom"/>
</dbReference>
<evidence type="ECO:0000256" key="3">
    <source>
        <dbReference type="ARBA" id="ARBA00023242"/>
    </source>
</evidence>
<keyword evidence="2" id="KW-0479">Metal-binding</keyword>
<dbReference type="EMBL" id="KZ613949">
    <property type="protein sequence ID" value="PMD37770.1"/>
    <property type="molecule type" value="Genomic_DNA"/>
</dbReference>
<feature type="coiled-coil region" evidence="4">
    <location>
        <begin position="173"/>
        <end position="200"/>
    </location>
</feature>
<dbReference type="PANTHER" id="PTHR31001:SF49">
    <property type="entry name" value="ZN(II)2CYS6 TRANSCRIPTION FACTOR (EUROFUNG)"/>
    <property type="match status" value="1"/>
</dbReference>
<dbReference type="SMART" id="SM00066">
    <property type="entry name" value="GAL4"/>
    <property type="match status" value="1"/>
</dbReference>
<feature type="domain" description="Zn(2)-C6 fungal-type" evidence="6">
    <location>
        <begin position="40"/>
        <end position="72"/>
    </location>
</feature>
<dbReference type="AlphaFoldDB" id="A0A2J6RGZ2"/>
<accession>A0A2J6RGZ2</accession>
<evidence type="ECO:0000313" key="8">
    <source>
        <dbReference type="Proteomes" id="UP000235786"/>
    </source>
</evidence>
<dbReference type="Pfam" id="PF04082">
    <property type="entry name" value="Fungal_trans"/>
    <property type="match status" value="1"/>
</dbReference>
<keyword evidence="8" id="KW-1185">Reference proteome</keyword>